<dbReference type="Pfam" id="PF08246">
    <property type="entry name" value="Inhibitor_I29"/>
    <property type="match status" value="1"/>
</dbReference>
<sequence length="308" mass="34262">MSLRALGSLLTCRRFSPRAQAQAEAESSRGIFTQATAGRSARSLRALVKSPSVSPGSQIENFISCVHSQLMCSHLCMIQRDLAVGDGGAYGVVATIALAGLATILYFNESTDKSGAIKAGFVDKDGTVQWASYLDHVNFQTHHGGMPPYDEEASAKEVSDWEEAVKQQDVKVDEATMKARFQGWMKEHSRSYSTEEEKARRYEIFKETAIRADKANAVRPMDVPFAPNGFADWTDEECNSLYSHPGSFDWERYIDHMNTMNANGGYIGNQDVIVSEAVKKKDKELAAKYAERRRRAANNQTEKRLTNI</sequence>
<keyword evidence="3" id="KW-1185">Reference proteome</keyword>
<dbReference type="eggNOG" id="ENOG502R4CF">
    <property type="taxonomic scope" value="Eukaryota"/>
</dbReference>
<evidence type="ECO:0000313" key="2">
    <source>
        <dbReference type="EnsemblPlants" id="ORUFI05G22520.1"/>
    </source>
</evidence>
<reference evidence="3" key="1">
    <citation type="submission" date="2013-06" db="EMBL/GenBank/DDBJ databases">
        <authorList>
            <person name="Zhao Q."/>
        </authorList>
    </citation>
    <scope>NUCLEOTIDE SEQUENCE</scope>
    <source>
        <strain evidence="3">cv. W1943</strain>
    </source>
</reference>
<dbReference type="Proteomes" id="UP000008022">
    <property type="component" value="Unassembled WGS sequence"/>
</dbReference>
<reference evidence="2" key="2">
    <citation type="submission" date="2015-06" db="UniProtKB">
        <authorList>
            <consortium name="EnsemblPlants"/>
        </authorList>
    </citation>
    <scope>IDENTIFICATION</scope>
</reference>
<dbReference type="HOGENOM" id="CLU_066537_1_0_1"/>
<dbReference type="InterPro" id="IPR013201">
    <property type="entry name" value="Prot_inhib_I29"/>
</dbReference>
<dbReference type="Gene3D" id="1.10.287.2250">
    <property type="match status" value="1"/>
</dbReference>
<proteinExistence type="predicted"/>
<evidence type="ECO:0000313" key="3">
    <source>
        <dbReference type="Proteomes" id="UP000008022"/>
    </source>
</evidence>
<feature type="domain" description="Cathepsin propeptide inhibitor" evidence="1">
    <location>
        <begin position="181"/>
        <end position="238"/>
    </location>
</feature>
<dbReference type="OMA" id="CNSLYSH"/>
<dbReference type="STRING" id="4529.A0A0E0PPC6"/>
<organism evidence="2 3">
    <name type="scientific">Oryza rufipogon</name>
    <name type="common">Brownbeard rice</name>
    <name type="synonym">Asian wild rice</name>
    <dbReference type="NCBI Taxonomy" id="4529"/>
    <lineage>
        <taxon>Eukaryota</taxon>
        <taxon>Viridiplantae</taxon>
        <taxon>Streptophyta</taxon>
        <taxon>Embryophyta</taxon>
        <taxon>Tracheophyta</taxon>
        <taxon>Spermatophyta</taxon>
        <taxon>Magnoliopsida</taxon>
        <taxon>Liliopsida</taxon>
        <taxon>Poales</taxon>
        <taxon>Poaceae</taxon>
        <taxon>BOP clade</taxon>
        <taxon>Oryzoideae</taxon>
        <taxon>Oryzeae</taxon>
        <taxon>Oryzinae</taxon>
        <taxon>Oryza</taxon>
    </lineage>
</organism>
<dbReference type="InterPro" id="IPR038765">
    <property type="entry name" value="Papain-like_cys_pep_sf"/>
</dbReference>
<dbReference type="EnsemblPlants" id="ORUFI05G22520.1">
    <property type="protein sequence ID" value="ORUFI05G22520.1"/>
    <property type="gene ID" value="ORUFI05G22520"/>
</dbReference>
<dbReference type="SUPFAM" id="SSF54001">
    <property type="entry name" value="Cysteine proteinases"/>
    <property type="match status" value="1"/>
</dbReference>
<dbReference type="AlphaFoldDB" id="A0A0E0PPC6"/>
<dbReference type="Gramene" id="ORUFI05G22520.1">
    <property type="protein sequence ID" value="ORUFI05G22520.1"/>
    <property type="gene ID" value="ORUFI05G22520"/>
</dbReference>
<accession>A0A0E0PPC6</accession>
<name>A0A0E0PPC6_ORYRU</name>
<dbReference type="SMART" id="SM00848">
    <property type="entry name" value="Inhibitor_I29"/>
    <property type="match status" value="1"/>
</dbReference>
<protein>
    <recommendedName>
        <fullName evidence="1">Cathepsin propeptide inhibitor domain-containing protein</fullName>
    </recommendedName>
</protein>
<evidence type="ECO:0000259" key="1">
    <source>
        <dbReference type="SMART" id="SM00848"/>
    </source>
</evidence>